<organism evidence="2 3">
    <name type="scientific">Favolaschia claudopus</name>
    <dbReference type="NCBI Taxonomy" id="2862362"/>
    <lineage>
        <taxon>Eukaryota</taxon>
        <taxon>Fungi</taxon>
        <taxon>Dikarya</taxon>
        <taxon>Basidiomycota</taxon>
        <taxon>Agaricomycotina</taxon>
        <taxon>Agaricomycetes</taxon>
        <taxon>Agaricomycetidae</taxon>
        <taxon>Agaricales</taxon>
        <taxon>Marasmiineae</taxon>
        <taxon>Mycenaceae</taxon>
        <taxon>Favolaschia</taxon>
    </lineage>
</organism>
<dbReference type="Proteomes" id="UP001362999">
    <property type="component" value="Unassembled WGS sequence"/>
</dbReference>
<name>A0AAW0AV27_9AGAR</name>
<reference evidence="2 3" key="1">
    <citation type="journal article" date="2024" name="J Genomics">
        <title>Draft genome sequencing and assembly of Favolaschia claudopus CIRM-BRFM 2984 isolated from oak limbs.</title>
        <authorList>
            <person name="Navarro D."/>
            <person name="Drula E."/>
            <person name="Chaduli D."/>
            <person name="Cazenave R."/>
            <person name="Ahrendt S."/>
            <person name="Wang J."/>
            <person name="Lipzen A."/>
            <person name="Daum C."/>
            <person name="Barry K."/>
            <person name="Grigoriev I.V."/>
            <person name="Favel A."/>
            <person name="Rosso M.N."/>
            <person name="Martin F."/>
        </authorList>
    </citation>
    <scope>NUCLEOTIDE SEQUENCE [LARGE SCALE GENOMIC DNA]</scope>
    <source>
        <strain evidence="2 3">CIRM-BRFM 2984</strain>
    </source>
</reference>
<proteinExistence type="predicted"/>
<dbReference type="EMBL" id="JAWWNJ010000050">
    <property type="protein sequence ID" value="KAK7016557.1"/>
    <property type="molecule type" value="Genomic_DNA"/>
</dbReference>
<dbReference type="EMBL" id="JAWWNJ010000181">
    <property type="protein sequence ID" value="KAK6974686.1"/>
    <property type="molecule type" value="Genomic_DNA"/>
</dbReference>
<evidence type="ECO:0000313" key="3">
    <source>
        <dbReference type="Proteomes" id="UP001362999"/>
    </source>
</evidence>
<gene>
    <name evidence="1" type="ORF">R3P38DRAFT_2583689</name>
    <name evidence="2" type="ORF">R3P38DRAFT_3202742</name>
</gene>
<evidence type="ECO:0000313" key="2">
    <source>
        <dbReference type="EMBL" id="KAK7016557.1"/>
    </source>
</evidence>
<keyword evidence="3" id="KW-1185">Reference proteome</keyword>
<comment type="caution">
    <text evidence="2">The sequence shown here is derived from an EMBL/GenBank/DDBJ whole genome shotgun (WGS) entry which is preliminary data.</text>
</comment>
<dbReference type="AlphaFoldDB" id="A0AAW0AV27"/>
<sequence length="177" mass="20335">MLLIVYVLVPHTWIVRDGVLISDVSIVTVMDDGRWQIEEIEDEINADDLQWDYQDIVAEFGENLPSVDPSKALNIPNPMRRLVEDDEDLYVLMVSPWADDVSGNRSKQYNKHMNMYTGNGCLAGRLLQQEFHVHFISSSPHASSPEQFAAFRDHVKETETKPVKAYNSATHRKCRFQ</sequence>
<accession>A0AAW0AV27</accession>
<protein>
    <submittedName>
        <fullName evidence="2">Uncharacterized protein</fullName>
    </submittedName>
</protein>
<evidence type="ECO:0000313" key="1">
    <source>
        <dbReference type="EMBL" id="KAK6974686.1"/>
    </source>
</evidence>